<dbReference type="InterPro" id="IPR013083">
    <property type="entry name" value="Znf_RING/FYVE/PHD"/>
</dbReference>
<evidence type="ECO:0000259" key="6">
    <source>
        <dbReference type="PROSITE" id="PS50089"/>
    </source>
</evidence>
<sequence length="573" mass="64671">MDRTERNLITSFIHSTRIDDSMACPLCLEVYRSPKILPCSHTFCETCLQTLADCHIPKGRFGCPVCSKGVQVPPGGASSFPDNMYLKRNDLEKARKGLWCRSHKRAIELHCLECDELICIICQLTKHKEHSFEDMSCVYGRCQAQLVAEKVRLDEELKTVKEQLLFATKEQRSVLQKNTLVKENIQKRYESMIQAANRYRDEALASLDEVTDDVLLSLVLDLSVVQENMGKLTKKLQRVQQALDSKSGCELVTVAREIKCSEEVVQKLTTKQMTTVFRPVLNFSATPDATLEHMRNYIGNVAKMEIEKLQPEVIVVEQFRCGQAPDTEVYCVCPLENGRVTVSYERSCFPGNVVSQEFNSSGNVLETWPETARRVSWKCLGRGESMFVECRENFVNTFAKSLTPFCLERSPEAATVIRVEVISREPLQTNDVMDFQINCSVHRAFDAHVIEQLFVVLEEAQAPDLQRTVRLYRRPQPDAIATYTPPVAPFQPSDVCFYTLGGHEVLLVADELNDAIHVVNVQDGRLSFARYLAPGCPLLVQPTALNTDTRGRLWVACRGGSIFAFEPTPVMPA</sequence>
<keyword evidence="5" id="KW-0175">Coiled coil</keyword>
<evidence type="ECO:0000256" key="2">
    <source>
        <dbReference type="ARBA" id="ARBA00022771"/>
    </source>
</evidence>
<keyword evidence="2 4" id="KW-0863">Zinc-finger</keyword>
<evidence type="ECO:0000259" key="7">
    <source>
        <dbReference type="PROSITE" id="PS50119"/>
    </source>
</evidence>
<dbReference type="InterPro" id="IPR001841">
    <property type="entry name" value="Znf_RING"/>
</dbReference>
<evidence type="ECO:0000313" key="8">
    <source>
        <dbReference type="EMBL" id="KAK7501849.1"/>
    </source>
</evidence>
<dbReference type="Proteomes" id="UP001519460">
    <property type="component" value="Unassembled WGS sequence"/>
</dbReference>
<proteinExistence type="predicted"/>
<keyword evidence="9" id="KW-1185">Reference proteome</keyword>
<dbReference type="PROSITE" id="PS00518">
    <property type="entry name" value="ZF_RING_1"/>
    <property type="match status" value="1"/>
</dbReference>
<dbReference type="EMBL" id="JACVVK020000029">
    <property type="protein sequence ID" value="KAK7501849.1"/>
    <property type="molecule type" value="Genomic_DNA"/>
</dbReference>
<name>A0ABD0LS47_9CAEN</name>
<feature type="coiled-coil region" evidence="5">
    <location>
        <begin position="143"/>
        <end position="242"/>
    </location>
</feature>
<evidence type="ECO:0000256" key="3">
    <source>
        <dbReference type="ARBA" id="ARBA00022833"/>
    </source>
</evidence>
<comment type="caution">
    <text evidence="8">The sequence shown here is derived from an EMBL/GenBank/DDBJ whole genome shotgun (WGS) entry which is preliminary data.</text>
</comment>
<protein>
    <submittedName>
        <fullName evidence="8">Uncharacterized protein</fullName>
    </submittedName>
</protein>
<dbReference type="Gene3D" id="3.30.160.60">
    <property type="entry name" value="Classic Zinc Finger"/>
    <property type="match status" value="1"/>
</dbReference>
<dbReference type="SMART" id="SM00336">
    <property type="entry name" value="BBOX"/>
    <property type="match status" value="1"/>
</dbReference>
<dbReference type="PANTHER" id="PTHR25462">
    <property type="entry name" value="BONUS, ISOFORM C-RELATED"/>
    <property type="match status" value="1"/>
</dbReference>
<dbReference type="SUPFAM" id="SSF57850">
    <property type="entry name" value="RING/U-box"/>
    <property type="match status" value="1"/>
</dbReference>
<dbReference type="InterPro" id="IPR027370">
    <property type="entry name" value="Znf-RING_euk"/>
</dbReference>
<dbReference type="Pfam" id="PF13445">
    <property type="entry name" value="zf-RING_UBOX"/>
    <property type="match status" value="1"/>
</dbReference>
<dbReference type="Pfam" id="PF00643">
    <property type="entry name" value="zf-B_box"/>
    <property type="match status" value="1"/>
</dbReference>
<keyword evidence="1" id="KW-0479">Metal-binding</keyword>
<feature type="domain" description="B box-type" evidence="7">
    <location>
        <begin position="95"/>
        <end position="135"/>
    </location>
</feature>
<keyword evidence="3" id="KW-0862">Zinc</keyword>
<dbReference type="GO" id="GO:0008270">
    <property type="term" value="F:zinc ion binding"/>
    <property type="evidence" value="ECO:0007669"/>
    <property type="project" value="UniProtKB-KW"/>
</dbReference>
<evidence type="ECO:0000256" key="1">
    <source>
        <dbReference type="ARBA" id="ARBA00022723"/>
    </source>
</evidence>
<dbReference type="SMART" id="SM00184">
    <property type="entry name" value="RING"/>
    <property type="match status" value="1"/>
</dbReference>
<evidence type="ECO:0000256" key="5">
    <source>
        <dbReference type="SAM" id="Coils"/>
    </source>
</evidence>
<dbReference type="InterPro" id="IPR000315">
    <property type="entry name" value="Znf_B-box"/>
</dbReference>
<dbReference type="Gene3D" id="3.30.40.10">
    <property type="entry name" value="Zinc/RING finger domain, C3HC4 (zinc finger)"/>
    <property type="match status" value="1"/>
</dbReference>
<reference evidence="8 9" key="1">
    <citation type="journal article" date="2023" name="Sci. Data">
        <title>Genome assembly of the Korean intertidal mud-creeper Batillaria attramentaria.</title>
        <authorList>
            <person name="Patra A.K."/>
            <person name="Ho P.T."/>
            <person name="Jun S."/>
            <person name="Lee S.J."/>
            <person name="Kim Y."/>
            <person name="Won Y.J."/>
        </authorList>
    </citation>
    <scope>NUCLEOTIDE SEQUENCE [LARGE SCALE GENOMIC DNA]</scope>
    <source>
        <strain evidence="8">Wonlab-2016</strain>
    </source>
</reference>
<accession>A0ABD0LS47</accession>
<evidence type="ECO:0000256" key="4">
    <source>
        <dbReference type="PROSITE-ProRule" id="PRU00024"/>
    </source>
</evidence>
<dbReference type="InterPro" id="IPR047153">
    <property type="entry name" value="TRIM45/56/19-like"/>
</dbReference>
<dbReference type="SUPFAM" id="SSF57845">
    <property type="entry name" value="B-box zinc-binding domain"/>
    <property type="match status" value="1"/>
</dbReference>
<dbReference type="PANTHER" id="PTHR25462:SF296">
    <property type="entry name" value="MEIOTIC P26, ISOFORM F"/>
    <property type="match status" value="1"/>
</dbReference>
<dbReference type="PROSITE" id="PS50089">
    <property type="entry name" value="ZF_RING_2"/>
    <property type="match status" value="1"/>
</dbReference>
<gene>
    <name evidence="8" type="ORF">BaRGS_00006935</name>
</gene>
<organism evidence="8 9">
    <name type="scientific">Batillaria attramentaria</name>
    <dbReference type="NCBI Taxonomy" id="370345"/>
    <lineage>
        <taxon>Eukaryota</taxon>
        <taxon>Metazoa</taxon>
        <taxon>Spiralia</taxon>
        <taxon>Lophotrochozoa</taxon>
        <taxon>Mollusca</taxon>
        <taxon>Gastropoda</taxon>
        <taxon>Caenogastropoda</taxon>
        <taxon>Sorbeoconcha</taxon>
        <taxon>Cerithioidea</taxon>
        <taxon>Batillariidae</taxon>
        <taxon>Batillaria</taxon>
    </lineage>
</organism>
<dbReference type="PROSITE" id="PS50119">
    <property type="entry name" value="ZF_BBOX"/>
    <property type="match status" value="1"/>
</dbReference>
<dbReference type="SUPFAM" id="SSF63829">
    <property type="entry name" value="Calcium-dependent phosphotriesterase"/>
    <property type="match status" value="1"/>
</dbReference>
<dbReference type="AlphaFoldDB" id="A0ABD0LS47"/>
<evidence type="ECO:0000313" key="9">
    <source>
        <dbReference type="Proteomes" id="UP001519460"/>
    </source>
</evidence>
<feature type="domain" description="RING-type" evidence="6">
    <location>
        <begin position="24"/>
        <end position="67"/>
    </location>
</feature>
<dbReference type="InterPro" id="IPR017907">
    <property type="entry name" value="Znf_RING_CS"/>
</dbReference>